<feature type="domain" description="Enoyl reductase (ER)" evidence="6">
    <location>
        <begin position="10"/>
        <end position="354"/>
    </location>
</feature>
<name>A0ABU8AZ09_9ACTN</name>
<sequence length="356" mass="36568">MSVPTTMLAGRLHLDSNTFAVEEVPVPVPGPGEVLVEVRAAGVCLSDVHLIDGSLSPSFPVDAVANSRAVTLGHEVAGVVHTLGPDLNGHWTPGRRVVLQAGQACGGCVGCLRRASCLRPLTRGVDYDGGWAQYALAREDTLAPIPDDLPFDQASIIPDAVSTPYAAIVETGAVRPAQSVGIWGAGGLGAHGIRLARMVGAAPIIAVDPILAARERALVFGADFALDPTADDFAAALAEATGGRGIEVAFDFAGVGAARAQATAVLAPGGVLVLAGLTPEPIVVRDSTEFSYLGHQIRGHYGSGPEHVEQLISLTSAGRIDLAPSITAHVPLAEAADAVARLEKKIGDPIRFVLTP</sequence>
<keyword evidence="8" id="KW-1185">Reference proteome</keyword>
<dbReference type="Proteomes" id="UP001310290">
    <property type="component" value="Unassembled WGS sequence"/>
</dbReference>
<evidence type="ECO:0000256" key="3">
    <source>
        <dbReference type="ARBA" id="ARBA00022723"/>
    </source>
</evidence>
<accession>A0ABU8AZ09</accession>
<dbReference type="PANTHER" id="PTHR43350:SF17">
    <property type="entry name" value="NAD-DEPENDENT ALCOHOL DEHYDROGENASE"/>
    <property type="match status" value="1"/>
</dbReference>
<dbReference type="SMART" id="SM00829">
    <property type="entry name" value="PKS_ER"/>
    <property type="match status" value="1"/>
</dbReference>
<protein>
    <submittedName>
        <fullName evidence="7">Zinc-binding dehydrogenase</fullName>
    </submittedName>
</protein>
<dbReference type="Pfam" id="PF00107">
    <property type="entry name" value="ADH_zinc_N"/>
    <property type="match status" value="1"/>
</dbReference>
<dbReference type="InterPro" id="IPR036291">
    <property type="entry name" value="NAD(P)-bd_dom_sf"/>
</dbReference>
<dbReference type="RefSeq" id="WP_125621535.1">
    <property type="nucleotide sequence ID" value="NZ_JARULZ010000002.1"/>
</dbReference>
<evidence type="ECO:0000313" key="8">
    <source>
        <dbReference type="Proteomes" id="UP001310290"/>
    </source>
</evidence>
<comment type="similarity">
    <text evidence="2">Belongs to the zinc-containing alcohol dehydrogenase family.</text>
</comment>
<keyword evidence="5" id="KW-0560">Oxidoreductase</keyword>
<comment type="cofactor">
    <cofactor evidence="1">
        <name>Zn(2+)</name>
        <dbReference type="ChEBI" id="CHEBI:29105"/>
    </cofactor>
</comment>
<keyword evidence="3" id="KW-0479">Metal-binding</keyword>
<evidence type="ECO:0000256" key="1">
    <source>
        <dbReference type="ARBA" id="ARBA00001947"/>
    </source>
</evidence>
<keyword evidence="4" id="KW-0862">Zinc</keyword>
<evidence type="ECO:0000313" key="7">
    <source>
        <dbReference type="EMBL" id="MEH0638919.1"/>
    </source>
</evidence>
<comment type="caution">
    <text evidence="7">The sequence shown here is derived from an EMBL/GenBank/DDBJ whole genome shotgun (WGS) entry which is preliminary data.</text>
</comment>
<evidence type="ECO:0000259" key="6">
    <source>
        <dbReference type="SMART" id="SM00829"/>
    </source>
</evidence>
<dbReference type="EMBL" id="JARULZ010000002">
    <property type="protein sequence ID" value="MEH0638919.1"/>
    <property type="molecule type" value="Genomic_DNA"/>
</dbReference>
<dbReference type="SUPFAM" id="SSF50129">
    <property type="entry name" value="GroES-like"/>
    <property type="match status" value="1"/>
</dbReference>
<dbReference type="Gene3D" id="3.90.180.10">
    <property type="entry name" value="Medium-chain alcohol dehydrogenases, catalytic domain"/>
    <property type="match status" value="1"/>
</dbReference>
<gene>
    <name evidence="7" type="ORF">QBA35_37780</name>
</gene>
<evidence type="ECO:0000256" key="2">
    <source>
        <dbReference type="ARBA" id="ARBA00008072"/>
    </source>
</evidence>
<dbReference type="SUPFAM" id="SSF51735">
    <property type="entry name" value="NAD(P)-binding Rossmann-fold domains"/>
    <property type="match status" value="1"/>
</dbReference>
<dbReference type="InterPro" id="IPR020843">
    <property type="entry name" value="ER"/>
</dbReference>
<dbReference type="CDD" id="cd08254">
    <property type="entry name" value="hydroxyacyl_CoA_DH"/>
    <property type="match status" value="1"/>
</dbReference>
<reference evidence="7" key="1">
    <citation type="submission" date="2023-04" db="EMBL/GenBank/DDBJ databases">
        <title>Genomic diversity of scab-causing Streptomyces spp. in the province of Quebec, Canada.</title>
        <authorList>
            <person name="Biessy A."/>
            <person name="Cadieux M."/>
            <person name="Ciotola M."/>
            <person name="Filion M."/>
        </authorList>
    </citation>
    <scope>NUCLEOTIDE SEQUENCE</scope>
    <source>
        <strain evidence="7">B21-115</strain>
    </source>
</reference>
<dbReference type="Pfam" id="PF08240">
    <property type="entry name" value="ADH_N"/>
    <property type="match status" value="1"/>
</dbReference>
<proteinExistence type="inferred from homology"/>
<organism evidence="7 8">
    <name type="scientific">Streptomyces bottropensis</name>
    <dbReference type="NCBI Taxonomy" id="42235"/>
    <lineage>
        <taxon>Bacteria</taxon>
        <taxon>Bacillati</taxon>
        <taxon>Actinomycetota</taxon>
        <taxon>Actinomycetes</taxon>
        <taxon>Kitasatosporales</taxon>
        <taxon>Streptomycetaceae</taxon>
        <taxon>Streptomyces</taxon>
    </lineage>
</organism>
<evidence type="ECO:0000256" key="4">
    <source>
        <dbReference type="ARBA" id="ARBA00022833"/>
    </source>
</evidence>
<evidence type="ECO:0000256" key="5">
    <source>
        <dbReference type="ARBA" id="ARBA00023002"/>
    </source>
</evidence>
<dbReference type="InterPro" id="IPR011032">
    <property type="entry name" value="GroES-like_sf"/>
</dbReference>
<dbReference type="InterPro" id="IPR013154">
    <property type="entry name" value="ADH-like_N"/>
</dbReference>
<dbReference type="InterPro" id="IPR013149">
    <property type="entry name" value="ADH-like_C"/>
</dbReference>
<dbReference type="PANTHER" id="PTHR43350">
    <property type="entry name" value="NAD-DEPENDENT ALCOHOL DEHYDROGENASE"/>
    <property type="match status" value="1"/>
</dbReference>